<dbReference type="Proteomes" id="UP000366065">
    <property type="component" value="Unassembled WGS sequence"/>
</dbReference>
<name>A0ABY6VVK0_9BURK</name>
<gene>
    <name evidence="1" type="ORF">PCA20602_01783</name>
</gene>
<organism evidence="1 2">
    <name type="scientific">Pandoraea capi</name>
    <dbReference type="NCBI Taxonomy" id="2508286"/>
    <lineage>
        <taxon>Bacteria</taxon>
        <taxon>Pseudomonadati</taxon>
        <taxon>Pseudomonadota</taxon>
        <taxon>Betaproteobacteria</taxon>
        <taxon>Burkholderiales</taxon>
        <taxon>Burkholderiaceae</taxon>
        <taxon>Pandoraea</taxon>
    </lineage>
</organism>
<dbReference type="EMBL" id="CABPRV010000003">
    <property type="protein sequence ID" value="VVD93932.1"/>
    <property type="molecule type" value="Genomic_DNA"/>
</dbReference>
<reference evidence="1 2" key="1">
    <citation type="submission" date="2019-08" db="EMBL/GenBank/DDBJ databases">
        <authorList>
            <person name="Peeters C."/>
        </authorList>
    </citation>
    <scope>NUCLEOTIDE SEQUENCE [LARGE SCALE GENOMIC DNA]</scope>
    <source>
        <strain evidence="1 2">LMG 20602</strain>
    </source>
</reference>
<keyword evidence="2" id="KW-1185">Reference proteome</keyword>
<protein>
    <submittedName>
        <fullName evidence="1">Uncharacterized protein</fullName>
    </submittedName>
</protein>
<evidence type="ECO:0000313" key="1">
    <source>
        <dbReference type="EMBL" id="VVD93932.1"/>
    </source>
</evidence>
<proteinExistence type="predicted"/>
<accession>A0ABY6VVK0</accession>
<comment type="caution">
    <text evidence="1">The sequence shown here is derived from an EMBL/GenBank/DDBJ whole genome shotgun (WGS) entry which is preliminary data.</text>
</comment>
<sequence length="29" mass="3455">MRLYRLPQQAVRPVRDAPPLFFGLSRLTR</sequence>
<evidence type="ECO:0000313" key="2">
    <source>
        <dbReference type="Proteomes" id="UP000366065"/>
    </source>
</evidence>